<proteinExistence type="predicted"/>
<reference evidence="1" key="2">
    <citation type="journal article" date="2015" name="Fish Shellfish Immunol.">
        <title>Early steps in the European eel (Anguilla anguilla)-Vibrio vulnificus interaction in the gills: Role of the RtxA13 toxin.</title>
        <authorList>
            <person name="Callol A."/>
            <person name="Pajuelo D."/>
            <person name="Ebbesson L."/>
            <person name="Teles M."/>
            <person name="MacKenzie S."/>
            <person name="Amaro C."/>
        </authorList>
    </citation>
    <scope>NUCLEOTIDE SEQUENCE</scope>
</reference>
<protein>
    <submittedName>
        <fullName evidence="1">Uncharacterized protein</fullName>
    </submittedName>
</protein>
<accession>A0A0E9RG52</accession>
<dbReference type="EMBL" id="GBXM01080815">
    <property type="protein sequence ID" value="JAH27762.1"/>
    <property type="molecule type" value="Transcribed_RNA"/>
</dbReference>
<name>A0A0E9RG52_ANGAN</name>
<evidence type="ECO:0000313" key="1">
    <source>
        <dbReference type="EMBL" id="JAH27762.1"/>
    </source>
</evidence>
<organism evidence="1">
    <name type="scientific">Anguilla anguilla</name>
    <name type="common">European freshwater eel</name>
    <name type="synonym">Muraena anguilla</name>
    <dbReference type="NCBI Taxonomy" id="7936"/>
    <lineage>
        <taxon>Eukaryota</taxon>
        <taxon>Metazoa</taxon>
        <taxon>Chordata</taxon>
        <taxon>Craniata</taxon>
        <taxon>Vertebrata</taxon>
        <taxon>Euteleostomi</taxon>
        <taxon>Actinopterygii</taxon>
        <taxon>Neopterygii</taxon>
        <taxon>Teleostei</taxon>
        <taxon>Anguilliformes</taxon>
        <taxon>Anguillidae</taxon>
        <taxon>Anguilla</taxon>
    </lineage>
</organism>
<sequence>MVGFWYIRSIFIGGLLLKTNRSTEEASLWAFCCIVLRP</sequence>
<reference evidence="1" key="1">
    <citation type="submission" date="2014-11" db="EMBL/GenBank/DDBJ databases">
        <authorList>
            <person name="Amaro Gonzalez C."/>
        </authorList>
    </citation>
    <scope>NUCLEOTIDE SEQUENCE</scope>
</reference>
<dbReference type="AlphaFoldDB" id="A0A0E9RG52"/>